<dbReference type="AlphaFoldDB" id="A0A7J6UEE4"/>
<feature type="region of interest" description="Disordered" evidence="1">
    <location>
        <begin position="23"/>
        <end position="96"/>
    </location>
</feature>
<sequence length="231" mass="24444">PFAGEHPEVASASVRATVAVLSCAQRDQSSRTEIVSDEEAEDEEDVNEEVDDTDVEETDEDVEPSTESAAAAADVGGKASSAAADEEEDVSDTEDAGEGVADMGLLAEDEHHNDENGGDGDLVVELPPESSARVPPRLRWLLVRTSYETRKLLAAYKRSGGIVRLGALLKLVCASAVLVTPDVLCSDEAGLLKPLLSTLVRLSTVRPAQEGEDQIGQASSLTDLAKLRPYT</sequence>
<proteinExistence type="predicted"/>
<protein>
    <submittedName>
        <fullName evidence="2">U3 snoRNP protein</fullName>
    </submittedName>
</protein>
<organism evidence="2 3">
    <name type="scientific">Perkinsus olseni</name>
    <name type="common">Perkinsus atlanticus</name>
    <dbReference type="NCBI Taxonomy" id="32597"/>
    <lineage>
        <taxon>Eukaryota</taxon>
        <taxon>Sar</taxon>
        <taxon>Alveolata</taxon>
        <taxon>Perkinsozoa</taxon>
        <taxon>Perkinsea</taxon>
        <taxon>Perkinsida</taxon>
        <taxon>Perkinsidae</taxon>
        <taxon>Perkinsus</taxon>
    </lineage>
</organism>
<feature type="compositionally biased region" description="Acidic residues" evidence="1">
    <location>
        <begin position="84"/>
        <end position="96"/>
    </location>
</feature>
<feature type="non-terminal residue" evidence="2">
    <location>
        <position position="231"/>
    </location>
</feature>
<dbReference type="EMBL" id="JABANM010000694">
    <property type="protein sequence ID" value="KAF4755521.1"/>
    <property type="molecule type" value="Genomic_DNA"/>
</dbReference>
<gene>
    <name evidence="2" type="primary">UTP20_4</name>
    <name evidence="2" type="ORF">FOZ62_017013</name>
</gene>
<feature type="compositionally biased region" description="Acidic residues" evidence="1">
    <location>
        <begin position="35"/>
        <end position="64"/>
    </location>
</feature>
<reference evidence="2 3" key="1">
    <citation type="submission" date="2020-04" db="EMBL/GenBank/DDBJ databases">
        <title>Perkinsus olseni comparative genomics.</title>
        <authorList>
            <person name="Bogema D.R."/>
        </authorList>
    </citation>
    <scope>NUCLEOTIDE SEQUENCE [LARGE SCALE GENOMIC DNA]</scope>
    <source>
        <strain evidence="2">ATCC PRA-205</strain>
    </source>
</reference>
<feature type="non-terminal residue" evidence="2">
    <location>
        <position position="1"/>
    </location>
</feature>
<evidence type="ECO:0000256" key="1">
    <source>
        <dbReference type="SAM" id="MobiDB-lite"/>
    </source>
</evidence>
<comment type="caution">
    <text evidence="2">The sequence shown here is derived from an EMBL/GenBank/DDBJ whole genome shotgun (WGS) entry which is preliminary data.</text>
</comment>
<evidence type="ECO:0000313" key="2">
    <source>
        <dbReference type="EMBL" id="KAF4755521.1"/>
    </source>
</evidence>
<dbReference type="Proteomes" id="UP000574390">
    <property type="component" value="Unassembled WGS sequence"/>
</dbReference>
<evidence type="ECO:0000313" key="3">
    <source>
        <dbReference type="Proteomes" id="UP000574390"/>
    </source>
</evidence>
<feature type="compositionally biased region" description="Low complexity" evidence="1">
    <location>
        <begin position="65"/>
        <end position="83"/>
    </location>
</feature>
<name>A0A7J6UEE4_PEROL</name>
<accession>A0A7J6UEE4</accession>